<dbReference type="InterPro" id="IPR032675">
    <property type="entry name" value="LRR_dom_sf"/>
</dbReference>
<protein>
    <submittedName>
        <fullName evidence="3">Uncharacterized protein</fullName>
    </submittedName>
</protein>
<evidence type="ECO:0000313" key="3">
    <source>
        <dbReference type="EMBL" id="MED6131393.1"/>
    </source>
</evidence>
<dbReference type="SUPFAM" id="SSF51735">
    <property type="entry name" value="NAD(P)-binding Rossmann-fold domains"/>
    <property type="match status" value="1"/>
</dbReference>
<dbReference type="SMART" id="SM00367">
    <property type="entry name" value="LRR_CC"/>
    <property type="match status" value="10"/>
</dbReference>
<dbReference type="InterPro" id="IPR006553">
    <property type="entry name" value="Leu-rich_rpt_Cys-con_subtyp"/>
</dbReference>
<evidence type="ECO:0000259" key="1">
    <source>
        <dbReference type="Pfam" id="PF01370"/>
    </source>
</evidence>
<dbReference type="InterPro" id="IPR036291">
    <property type="entry name" value="NAD(P)-bd_dom_sf"/>
</dbReference>
<dbReference type="Gene3D" id="3.80.10.10">
    <property type="entry name" value="Ribonuclease Inhibitor"/>
    <property type="match status" value="4"/>
</dbReference>
<proteinExistence type="predicted"/>
<feature type="domain" description="F-box/LRR-repeat protein 15-like leucin rich repeat" evidence="2">
    <location>
        <begin position="596"/>
        <end position="730"/>
    </location>
</feature>
<dbReference type="SUPFAM" id="SSF52047">
    <property type="entry name" value="RNI-like"/>
    <property type="match status" value="1"/>
</dbReference>
<accession>A0ABU6S6G4</accession>
<sequence>MNPNLPNDKVIDESCWSDKEYCRKSNNWYCFSKTEAEEQALDFAKRTGLDVVSICPTLVLGPILRSSIVNASSLVLLKILKGCESLENRHRWIVDVRDVADAILLAYEKPEAEGRYICTSHPVMAKELVEKLKNKYPNYNYPTNFIEVDDHQTKLSSEKLQRLGWRYRPLEEALTDSVESYKEAENQDQRVKKMEVRTVDIPDECWDLVFRFLDDGRDLGSVSMVCKLFLSISNQIQHSLKIFDQTVELIPNLFLRFPKLKVLDLSYFNGNLEGLLNQISQSGLELDSLNLSNQMKLPIEGIRELGLAMKNLRVLICSNIGSLDDRDLEVMATCFQLLQELDISFPLDSQASDFGISKLSLRLENLQKINLSGNHLITDQSLFALCRNCMSLEEVLFQSCFRITQSGIASAIRLRSNLSSIAFNIEKKRIHGHGLTPMPINQDLVDALKSLERLTAIDLSNSFISDELLSSISEGCHNLKKLVLQGCCNFTVAGISCLLSKCQYVESLDLGKADFLTDQCITKLSMFLLNVTSINLSGCCQLTNSAFFTLTRNCNLLTEIRMERTYLGVKGNEQEEEDPSLDLVPNPQVKTLYLGHNILLDDETLFKITSICPNVELLDLNSCSSISEECIAEVLKTCREIRHLSLAYTKVKLLSIDSQVSQMKVLNLSGSGIGDDTLSVISKWFCGLVSLEIQNCSDVTTKGVREVVENSMGLRELNMKNCDLVSDEYIATLEFSKPSLRKIIKHIVGVAADYY</sequence>
<reference evidence="3 4" key="1">
    <citation type="journal article" date="2023" name="Plants (Basel)">
        <title>Bridging the Gap: Combining Genomics and Transcriptomics Approaches to Understand Stylosanthes scabra, an Orphan Legume from the Brazilian Caatinga.</title>
        <authorList>
            <person name="Ferreira-Neto J.R.C."/>
            <person name="da Silva M.D."/>
            <person name="Binneck E."/>
            <person name="de Melo N.F."/>
            <person name="da Silva R.H."/>
            <person name="de Melo A.L.T.M."/>
            <person name="Pandolfi V."/>
            <person name="Bustamante F.O."/>
            <person name="Brasileiro-Vidal A.C."/>
            <person name="Benko-Iseppon A.M."/>
        </authorList>
    </citation>
    <scope>NUCLEOTIDE SEQUENCE [LARGE SCALE GENOMIC DNA]</scope>
    <source>
        <tissue evidence="3">Leaves</tissue>
    </source>
</reference>
<dbReference type="InterPro" id="IPR001509">
    <property type="entry name" value="Epimerase_deHydtase"/>
</dbReference>
<dbReference type="Pfam" id="PF25372">
    <property type="entry name" value="DUF7885"/>
    <property type="match status" value="2"/>
</dbReference>
<dbReference type="SUPFAM" id="SSF81383">
    <property type="entry name" value="F-box domain"/>
    <property type="match status" value="1"/>
</dbReference>
<dbReference type="Proteomes" id="UP001341840">
    <property type="component" value="Unassembled WGS sequence"/>
</dbReference>
<dbReference type="PANTHER" id="PTHR13318:SF106">
    <property type="entry name" value="F-BOX_LRR-REPEAT PROTEIN 2"/>
    <property type="match status" value="1"/>
</dbReference>
<evidence type="ECO:0000313" key="4">
    <source>
        <dbReference type="Proteomes" id="UP001341840"/>
    </source>
</evidence>
<gene>
    <name evidence="3" type="ORF">PIB30_009615</name>
</gene>
<dbReference type="PANTHER" id="PTHR13318">
    <property type="entry name" value="PARTNER OF PAIRED, ISOFORM B-RELATED"/>
    <property type="match status" value="1"/>
</dbReference>
<feature type="domain" description="NAD-dependent epimerase/dehydratase" evidence="1">
    <location>
        <begin position="21"/>
        <end position="113"/>
    </location>
</feature>
<dbReference type="Gene3D" id="3.40.50.720">
    <property type="entry name" value="NAD(P)-binding Rossmann-like Domain"/>
    <property type="match status" value="1"/>
</dbReference>
<dbReference type="Pfam" id="PF01370">
    <property type="entry name" value="Epimerase"/>
    <property type="match status" value="1"/>
</dbReference>
<organism evidence="3 4">
    <name type="scientific">Stylosanthes scabra</name>
    <dbReference type="NCBI Taxonomy" id="79078"/>
    <lineage>
        <taxon>Eukaryota</taxon>
        <taxon>Viridiplantae</taxon>
        <taxon>Streptophyta</taxon>
        <taxon>Embryophyta</taxon>
        <taxon>Tracheophyta</taxon>
        <taxon>Spermatophyta</taxon>
        <taxon>Magnoliopsida</taxon>
        <taxon>eudicotyledons</taxon>
        <taxon>Gunneridae</taxon>
        <taxon>Pentapetalae</taxon>
        <taxon>rosids</taxon>
        <taxon>fabids</taxon>
        <taxon>Fabales</taxon>
        <taxon>Fabaceae</taxon>
        <taxon>Papilionoideae</taxon>
        <taxon>50 kb inversion clade</taxon>
        <taxon>dalbergioids sensu lato</taxon>
        <taxon>Dalbergieae</taxon>
        <taxon>Pterocarpus clade</taxon>
        <taxon>Stylosanthes</taxon>
    </lineage>
</organism>
<feature type="domain" description="F-box/LRR-repeat protein 15-like leucin rich repeat" evidence="2">
    <location>
        <begin position="447"/>
        <end position="552"/>
    </location>
</feature>
<name>A0ABU6S6G4_9FABA</name>
<evidence type="ECO:0000259" key="2">
    <source>
        <dbReference type="Pfam" id="PF25372"/>
    </source>
</evidence>
<dbReference type="Gene3D" id="1.20.1280.50">
    <property type="match status" value="1"/>
</dbReference>
<dbReference type="InterPro" id="IPR057207">
    <property type="entry name" value="FBXL15_LRR"/>
</dbReference>
<dbReference type="InterPro" id="IPR036047">
    <property type="entry name" value="F-box-like_dom_sf"/>
</dbReference>
<keyword evidence="4" id="KW-1185">Reference proteome</keyword>
<dbReference type="EMBL" id="JASCZI010060437">
    <property type="protein sequence ID" value="MED6131393.1"/>
    <property type="molecule type" value="Genomic_DNA"/>
</dbReference>
<comment type="caution">
    <text evidence="3">The sequence shown here is derived from an EMBL/GenBank/DDBJ whole genome shotgun (WGS) entry which is preliminary data.</text>
</comment>